<reference evidence="3 4" key="1">
    <citation type="submission" date="2019-06" db="EMBL/GenBank/DDBJ databases">
        <title>Sorghum-associated microbial communities from plants grown in Nebraska, USA.</title>
        <authorList>
            <person name="Schachtman D."/>
        </authorList>
    </citation>
    <scope>NUCLEOTIDE SEQUENCE [LARGE SCALE GENOMIC DNA]</scope>
    <source>
        <strain evidence="3 4">1209</strain>
    </source>
</reference>
<sequence length="870" mass="96552">MKINKIYAIACLLLSTGVQQSMAQTAPVYDQHEAFAPLFYPAPGNEYRSAGGQPGPKYWQNTADYKMEVTLDTTQHRISGSVLITYKNNSPDQLPFLWLQLDQNIYREGSRGSATVAATGERFANRSFTQGFELKAVNLVVNGKTMAANYLVNDTRMQIRLADAMKTGASLQIKIDYAYTVPEYGTDRNGRLRTPNGWIYEIAQWYPRMAVYDDILGWNNIPYLGASEFYLEYGNFDYSITAPANMLLGGSGELVNEAQVLSPKEISRLAKARNSEETVMIRDSVEVKNNTAKGNRTWHFVCKNSRDVAWGASSAFVWDAARINLPGGKKALAQSLYPPEIGGSNAWGRSTEYVKGCIEHYSKTWFSYTYPVATNVAGIVGGMEYPGIVFCSAKSTRGGLWGVTDHEFGHNWFPMIVGTNERKYAWMDEGFNTFINGISTAQFNKGEYNSPQNAQRMAALLFSPRAEAIMNTPDVIDLSYNGVAAYFKPAMGLNLLRNEILGPDRFDYAFREYIKRWAFKHPTPWDFFRTIENVAGEDLSWFWRGWFFSTWKLDQAVKGVQYVKNDPAQGALITIQNLQQMPMPVVVAIKDVNGKTDTVRLPVEIWQRGASWTFHYPSTVKLSSVVIDPAGNFPDIKPANNSWKADTGIPVPAGTTGATVLKRYIDAIGGADKLKGVKDLVLDEEGDVSGTQMELHIKATPDKRLETVYIPIASLTAMKLLINGNEVRIARSGQEVPLSASDKAILKDKNLLFPELYFAAPEYNAKLELSPTMEDVNGAPAYVVSIATPNGALVKNYYDAKTGFKVRSIALVGQESGGGSETTTDYADYREEGGILMPHKMQSNIGGYNNSLTLKKAVINGGLSDEVFKW</sequence>
<keyword evidence="1" id="KW-0732">Signal</keyword>
<gene>
    <name evidence="3" type="ORF">FHW36_11096</name>
</gene>
<evidence type="ECO:0000256" key="1">
    <source>
        <dbReference type="SAM" id="SignalP"/>
    </source>
</evidence>
<organism evidence="3 4">
    <name type="scientific">Chitinophaga polysaccharea</name>
    <dbReference type="NCBI Taxonomy" id="1293035"/>
    <lineage>
        <taxon>Bacteria</taxon>
        <taxon>Pseudomonadati</taxon>
        <taxon>Bacteroidota</taxon>
        <taxon>Chitinophagia</taxon>
        <taxon>Chitinophagales</taxon>
        <taxon>Chitinophagaceae</taxon>
        <taxon>Chitinophaga</taxon>
    </lineage>
</organism>
<evidence type="ECO:0000313" key="4">
    <source>
        <dbReference type="Proteomes" id="UP000320811"/>
    </source>
</evidence>
<feature type="signal peptide" evidence="1">
    <location>
        <begin position="1"/>
        <end position="23"/>
    </location>
</feature>
<comment type="caution">
    <text evidence="3">The sequence shown here is derived from an EMBL/GenBank/DDBJ whole genome shotgun (WGS) entry which is preliminary data.</text>
</comment>
<feature type="domain" description="Peptidase M1 membrane alanine aminopeptidase" evidence="2">
    <location>
        <begin position="397"/>
        <end position="546"/>
    </location>
</feature>
<name>A0A561P9V1_9BACT</name>
<dbReference type="GO" id="GO:0008270">
    <property type="term" value="F:zinc ion binding"/>
    <property type="evidence" value="ECO:0007669"/>
    <property type="project" value="InterPro"/>
</dbReference>
<dbReference type="Proteomes" id="UP000320811">
    <property type="component" value="Unassembled WGS sequence"/>
</dbReference>
<dbReference type="CDD" id="cd09604">
    <property type="entry name" value="M1_APN_like"/>
    <property type="match status" value="1"/>
</dbReference>
<dbReference type="InterPro" id="IPR014782">
    <property type="entry name" value="Peptidase_M1_dom"/>
</dbReference>
<evidence type="ECO:0000259" key="2">
    <source>
        <dbReference type="Pfam" id="PF01433"/>
    </source>
</evidence>
<proteinExistence type="predicted"/>
<dbReference type="SUPFAM" id="SSF55486">
    <property type="entry name" value="Metalloproteases ('zincins'), catalytic domain"/>
    <property type="match status" value="1"/>
</dbReference>
<dbReference type="AlphaFoldDB" id="A0A561P9V1"/>
<dbReference type="GO" id="GO:0008237">
    <property type="term" value="F:metallopeptidase activity"/>
    <property type="evidence" value="ECO:0007669"/>
    <property type="project" value="InterPro"/>
</dbReference>
<accession>A0A561P9V1</accession>
<dbReference type="InterPro" id="IPR027268">
    <property type="entry name" value="Peptidase_M4/M1_CTD_sf"/>
</dbReference>
<dbReference type="Gene3D" id="1.10.390.10">
    <property type="entry name" value="Neutral Protease Domain 2"/>
    <property type="match status" value="1"/>
</dbReference>
<protein>
    <recommendedName>
        <fullName evidence="2">Peptidase M1 membrane alanine aminopeptidase domain-containing protein</fullName>
    </recommendedName>
</protein>
<dbReference type="RefSeq" id="WP_186452605.1">
    <property type="nucleotide sequence ID" value="NZ_VIWO01000010.1"/>
</dbReference>
<keyword evidence="4" id="KW-1185">Reference proteome</keyword>
<dbReference type="EMBL" id="VIWO01000010">
    <property type="protein sequence ID" value="TWF34897.1"/>
    <property type="molecule type" value="Genomic_DNA"/>
</dbReference>
<feature type="chain" id="PRO_5022064510" description="Peptidase M1 membrane alanine aminopeptidase domain-containing protein" evidence="1">
    <location>
        <begin position="24"/>
        <end position="870"/>
    </location>
</feature>
<dbReference type="Pfam" id="PF01433">
    <property type="entry name" value="Peptidase_M1"/>
    <property type="match status" value="1"/>
</dbReference>
<evidence type="ECO:0000313" key="3">
    <source>
        <dbReference type="EMBL" id="TWF34897.1"/>
    </source>
</evidence>